<sequence length="257" mass="27876">MGEMRATESGPGSEHVLDSLRGALRAEPRLGPRFHPEILRLDPDGTLTISAEVTDIAAKRRALSILAAQPQVGAIVDRLRVTPAVRMGDGQIRSHLRRFFRAAPAFSGHLIREMAVERMANAPEFAVVAGDPLTARHRIDIEVRRGVVILNGTVGGLVGKRLAGAMCWWVPGVRDVVNGLEADPPEEDAPIRLEEAVRVVLETDPYLDAGQIRVGVRGRVVRLTGALRSRALSQLAERDAWAVLGVDQVENEIAVVP</sequence>
<dbReference type="Gene3D" id="3.30.1340.30">
    <property type="match status" value="2"/>
</dbReference>
<gene>
    <name evidence="2" type="ORF">HMH01_03180</name>
</gene>
<reference evidence="2 3" key="1">
    <citation type="submission" date="2020-05" db="EMBL/GenBank/DDBJ databases">
        <title>Gimesia benthica sp. nov., a novel planctomycete isolated from a deep-sea water sample of the Northwest Indian Ocean.</title>
        <authorList>
            <person name="Wang J."/>
            <person name="Ruan C."/>
            <person name="Song L."/>
            <person name="Zhu Y."/>
            <person name="Li A."/>
            <person name="Zheng X."/>
            <person name="Wang L."/>
            <person name="Lu Z."/>
            <person name="Huang Y."/>
            <person name="Du W."/>
            <person name="Zhou Y."/>
            <person name="Huang L."/>
            <person name="Dai X."/>
        </authorList>
    </citation>
    <scope>NUCLEOTIDE SEQUENCE [LARGE SCALE GENOMIC DNA]</scope>
    <source>
        <strain evidence="2 3">YYQ-30</strain>
    </source>
</reference>
<dbReference type="Proteomes" id="UP000572377">
    <property type="component" value="Unassembled WGS sequence"/>
</dbReference>
<protein>
    <submittedName>
        <fullName evidence="2">BON domain-containing protein</fullName>
    </submittedName>
</protein>
<accession>A0A849KZB1</accession>
<dbReference type="PANTHER" id="PTHR34606">
    <property type="entry name" value="BON DOMAIN-CONTAINING PROTEIN"/>
    <property type="match status" value="1"/>
</dbReference>
<dbReference type="InterPro" id="IPR051686">
    <property type="entry name" value="Lipoprotein_DolP"/>
</dbReference>
<dbReference type="PROSITE" id="PS50914">
    <property type="entry name" value="BON"/>
    <property type="match status" value="1"/>
</dbReference>
<dbReference type="Pfam" id="PF04972">
    <property type="entry name" value="BON"/>
    <property type="match status" value="2"/>
</dbReference>
<dbReference type="RefSeq" id="WP_171322423.1">
    <property type="nucleotide sequence ID" value="NZ_JABFBC010000001.1"/>
</dbReference>
<name>A0A849KZB1_9RHOB</name>
<comment type="caution">
    <text evidence="2">The sequence shown here is derived from an EMBL/GenBank/DDBJ whole genome shotgun (WGS) entry which is preliminary data.</text>
</comment>
<keyword evidence="3" id="KW-1185">Reference proteome</keyword>
<evidence type="ECO:0000259" key="1">
    <source>
        <dbReference type="PROSITE" id="PS50914"/>
    </source>
</evidence>
<evidence type="ECO:0000313" key="2">
    <source>
        <dbReference type="EMBL" id="NNU79432.1"/>
    </source>
</evidence>
<dbReference type="PANTHER" id="PTHR34606:SF15">
    <property type="entry name" value="BON DOMAIN-CONTAINING PROTEIN"/>
    <property type="match status" value="1"/>
</dbReference>
<evidence type="ECO:0000313" key="3">
    <source>
        <dbReference type="Proteomes" id="UP000572377"/>
    </source>
</evidence>
<feature type="domain" description="BON" evidence="1">
    <location>
        <begin position="189"/>
        <end position="257"/>
    </location>
</feature>
<proteinExistence type="predicted"/>
<dbReference type="AlphaFoldDB" id="A0A849KZB1"/>
<organism evidence="2 3">
    <name type="scientific">Halovulum dunhuangense</name>
    <dbReference type="NCBI Taxonomy" id="1505036"/>
    <lineage>
        <taxon>Bacteria</taxon>
        <taxon>Pseudomonadati</taxon>
        <taxon>Pseudomonadota</taxon>
        <taxon>Alphaproteobacteria</taxon>
        <taxon>Rhodobacterales</taxon>
        <taxon>Paracoccaceae</taxon>
        <taxon>Halovulum</taxon>
    </lineage>
</organism>
<dbReference type="EMBL" id="JABFBC010000001">
    <property type="protein sequence ID" value="NNU79432.1"/>
    <property type="molecule type" value="Genomic_DNA"/>
</dbReference>
<dbReference type="InterPro" id="IPR007055">
    <property type="entry name" value="BON_dom"/>
</dbReference>